<dbReference type="SUPFAM" id="SSF50331">
    <property type="entry name" value="MOP-like"/>
    <property type="match status" value="1"/>
</dbReference>
<dbReference type="FunFam" id="3.40.50.300:FF:000042">
    <property type="entry name" value="Maltose/maltodextrin ABC transporter, ATP-binding protein"/>
    <property type="match status" value="1"/>
</dbReference>
<dbReference type="RefSeq" id="WP_099913069.1">
    <property type="nucleotide sequence ID" value="NZ_AWWI01000158.1"/>
</dbReference>
<dbReference type="EMBL" id="AWWI01000158">
    <property type="protein sequence ID" value="PIL17732.1"/>
    <property type="molecule type" value="Genomic_DNA"/>
</dbReference>
<keyword evidence="2" id="KW-0813">Transport</keyword>
<evidence type="ECO:0000256" key="1">
    <source>
        <dbReference type="ARBA" id="ARBA00005417"/>
    </source>
</evidence>
<keyword evidence="3" id="KW-0547">Nucleotide-binding</keyword>
<evidence type="ECO:0000256" key="2">
    <source>
        <dbReference type="ARBA" id="ARBA00022448"/>
    </source>
</evidence>
<dbReference type="Gene3D" id="2.40.50.140">
    <property type="entry name" value="Nucleic acid-binding proteins"/>
    <property type="match status" value="1"/>
</dbReference>
<evidence type="ECO:0000256" key="3">
    <source>
        <dbReference type="ARBA" id="ARBA00022741"/>
    </source>
</evidence>
<sequence length="362" mass="39834">MATITLDKIVKNYGAVQAIHGIDLEIEDGEFVALVGPSGCGKSTLLRMVAGLEDISDGRLYIGDKVVNAVEPRDRDIAMVFQDYALYPHMTVADNIGFGLKMRKTTQSDRKARIAEAAQMLQIENLLDRRPAELSGGQRQRVAMGRAIVRRPSAFLFDEPLSNLDAKLRVEMRTEIKRLHGLLGRTTIYVTHDQVEALTLADRVVILKEGRILQEGPPLALYDTPTNRFVAEFIGSPQMNMFDGTVRHSETGVCVEIGDLRLPFARIDTADGVRVHLGARPEAITPCVPDAADVHTHVEVYEPLGSDTMVSAKIAGVMAVVRLSPETPVARGMDLPLRFDRSKLHLFSTKTGERIKTVLGTV</sequence>
<dbReference type="Pfam" id="PF17912">
    <property type="entry name" value="OB_MalK"/>
    <property type="match status" value="1"/>
</dbReference>
<dbReference type="InterPro" id="IPR027417">
    <property type="entry name" value="P-loop_NTPase"/>
</dbReference>
<dbReference type="InterPro" id="IPR012340">
    <property type="entry name" value="NA-bd_OB-fold"/>
</dbReference>
<gene>
    <name evidence="6" type="ORF">P775_23440</name>
</gene>
<dbReference type="PROSITE" id="PS50893">
    <property type="entry name" value="ABC_TRANSPORTER_2"/>
    <property type="match status" value="1"/>
</dbReference>
<dbReference type="Proteomes" id="UP000231259">
    <property type="component" value="Unassembled WGS sequence"/>
</dbReference>
<dbReference type="PANTHER" id="PTHR43875">
    <property type="entry name" value="MALTODEXTRIN IMPORT ATP-BINDING PROTEIN MSMX"/>
    <property type="match status" value="1"/>
</dbReference>
<accession>A0A2G8R889</accession>
<dbReference type="NCBIfam" id="NF008653">
    <property type="entry name" value="PRK11650.1"/>
    <property type="match status" value="1"/>
</dbReference>
<proteinExistence type="inferred from homology"/>
<dbReference type="InterPro" id="IPR008995">
    <property type="entry name" value="Mo/tungstate-bd_C_term_dom"/>
</dbReference>
<dbReference type="Gene3D" id="2.40.50.100">
    <property type="match status" value="1"/>
</dbReference>
<dbReference type="InterPro" id="IPR003593">
    <property type="entry name" value="AAA+_ATPase"/>
</dbReference>
<dbReference type="PROSITE" id="PS00211">
    <property type="entry name" value="ABC_TRANSPORTER_1"/>
    <property type="match status" value="1"/>
</dbReference>
<dbReference type="InterPro" id="IPR017871">
    <property type="entry name" value="ABC_transporter-like_CS"/>
</dbReference>
<comment type="similarity">
    <text evidence="1">Belongs to the ABC transporter superfamily.</text>
</comment>
<evidence type="ECO:0000259" key="5">
    <source>
        <dbReference type="PROSITE" id="PS50893"/>
    </source>
</evidence>
<dbReference type="GO" id="GO:0008643">
    <property type="term" value="P:carbohydrate transport"/>
    <property type="evidence" value="ECO:0007669"/>
    <property type="project" value="InterPro"/>
</dbReference>
<dbReference type="GO" id="GO:0055052">
    <property type="term" value="C:ATP-binding cassette (ABC) transporter complex, substrate-binding subunit-containing"/>
    <property type="evidence" value="ECO:0007669"/>
    <property type="project" value="TreeGrafter"/>
</dbReference>
<dbReference type="GO" id="GO:0016887">
    <property type="term" value="F:ATP hydrolysis activity"/>
    <property type="evidence" value="ECO:0007669"/>
    <property type="project" value="InterPro"/>
</dbReference>
<dbReference type="SUPFAM" id="SSF52540">
    <property type="entry name" value="P-loop containing nucleoside triphosphate hydrolases"/>
    <property type="match status" value="1"/>
</dbReference>
<comment type="caution">
    <text evidence="6">The sequence shown here is derived from an EMBL/GenBank/DDBJ whole genome shotgun (WGS) entry which is preliminary data.</text>
</comment>
<dbReference type="CDD" id="cd03301">
    <property type="entry name" value="ABC_MalK_N"/>
    <property type="match status" value="1"/>
</dbReference>
<dbReference type="OrthoDB" id="9802264at2"/>
<evidence type="ECO:0000313" key="7">
    <source>
        <dbReference type="Proteomes" id="UP000231259"/>
    </source>
</evidence>
<reference evidence="6 7" key="1">
    <citation type="submission" date="2013-09" db="EMBL/GenBank/DDBJ databases">
        <title>Genome sequencing of Phaeobacter antarcticus sp. nov. SM1211.</title>
        <authorList>
            <person name="Zhang X.-Y."/>
            <person name="Liu C."/>
            <person name="Chen X.-L."/>
            <person name="Xie B.-B."/>
            <person name="Qin Q.-L."/>
            <person name="Rong J.-C."/>
            <person name="Zhang Y.-Z."/>
        </authorList>
    </citation>
    <scope>NUCLEOTIDE SEQUENCE [LARGE SCALE GENOMIC DNA]</scope>
    <source>
        <strain evidence="6 7">SM1211</strain>
    </source>
</reference>
<keyword evidence="7" id="KW-1185">Reference proteome</keyword>
<dbReference type="GO" id="GO:0005524">
    <property type="term" value="F:ATP binding"/>
    <property type="evidence" value="ECO:0007669"/>
    <property type="project" value="UniProtKB-KW"/>
</dbReference>
<dbReference type="InterPro" id="IPR047641">
    <property type="entry name" value="ABC_transpr_MalK/UgpC-like"/>
</dbReference>
<dbReference type="InterPro" id="IPR003439">
    <property type="entry name" value="ABC_transporter-like_ATP-bd"/>
</dbReference>
<feature type="domain" description="ABC transporter" evidence="5">
    <location>
        <begin position="4"/>
        <end position="234"/>
    </location>
</feature>
<dbReference type="Gene3D" id="3.40.50.300">
    <property type="entry name" value="P-loop containing nucleotide triphosphate hydrolases"/>
    <property type="match status" value="1"/>
</dbReference>
<organism evidence="6 7">
    <name type="scientific">Puniceibacterium antarcticum</name>
    <dbReference type="NCBI Taxonomy" id="1206336"/>
    <lineage>
        <taxon>Bacteria</taxon>
        <taxon>Pseudomonadati</taxon>
        <taxon>Pseudomonadota</taxon>
        <taxon>Alphaproteobacteria</taxon>
        <taxon>Rhodobacterales</taxon>
        <taxon>Paracoccaceae</taxon>
        <taxon>Puniceibacterium</taxon>
    </lineage>
</organism>
<protein>
    <recommendedName>
        <fullName evidence="5">ABC transporter domain-containing protein</fullName>
    </recommendedName>
</protein>
<evidence type="ECO:0000256" key="4">
    <source>
        <dbReference type="ARBA" id="ARBA00022840"/>
    </source>
</evidence>
<dbReference type="GO" id="GO:0140359">
    <property type="term" value="F:ABC-type transporter activity"/>
    <property type="evidence" value="ECO:0007669"/>
    <property type="project" value="InterPro"/>
</dbReference>
<dbReference type="InterPro" id="IPR040582">
    <property type="entry name" value="OB_MalK-like"/>
</dbReference>
<dbReference type="PANTHER" id="PTHR43875:SF1">
    <property type="entry name" value="OSMOPROTECTIVE COMPOUNDS UPTAKE ATP-BINDING PROTEIN GGTA"/>
    <property type="match status" value="1"/>
</dbReference>
<evidence type="ECO:0000313" key="6">
    <source>
        <dbReference type="EMBL" id="PIL17732.1"/>
    </source>
</evidence>
<dbReference type="AlphaFoldDB" id="A0A2G8R889"/>
<name>A0A2G8R889_9RHOB</name>
<keyword evidence="4" id="KW-0067">ATP-binding</keyword>
<dbReference type="InterPro" id="IPR015855">
    <property type="entry name" value="ABC_transpr_MalK-like"/>
</dbReference>
<dbReference type="Pfam" id="PF00005">
    <property type="entry name" value="ABC_tran"/>
    <property type="match status" value="1"/>
</dbReference>
<dbReference type="SMART" id="SM00382">
    <property type="entry name" value="AAA"/>
    <property type="match status" value="1"/>
</dbReference>